<dbReference type="PANTHER" id="PTHR43135">
    <property type="entry name" value="ALPHA-D-RIBOSE 1-METHYLPHOSPHONATE 5-TRIPHOSPHATE DIPHOSPHATASE"/>
    <property type="match status" value="1"/>
</dbReference>
<dbReference type="InterPro" id="IPR011059">
    <property type="entry name" value="Metal-dep_hydrolase_composite"/>
</dbReference>
<gene>
    <name evidence="2" type="ORF">FHP25_02225</name>
</gene>
<name>A0A5C8PUY2_9HYPH</name>
<dbReference type="InterPro" id="IPR051781">
    <property type="entry name" value="Metallo-dep_Hydrolase"/>
</dbReference>
<comment type="caution">
    <text evidence="2">The sequence shown here is derived from an EMBL/GenBank/DDBJ whole genome shotgun (WGS) entry which is preliminary data.</text>
</comment>
<proteinExistence type="predicted"/>
<dbReference type="InterPro" id="IPR032466">
    <property type="entry name" value="Metal_Hydrolase"/>
</dbReference>
<dbReference type="Pfam" id="PF01979">
    <property type="entry name" value="Amidohydro_1"/>
    <property type="match status" value="1"/>
</dbReference>
<feature type="domain" description="Amidohydrolase-related" evidence="1">
    <location>
        <begin position="54"/>
        <end position="402"/>
    </location>
</feature>
<dbReference type="EMBL" id="VDUZ01000002">
    <property type="protein sequence ID" value="TXL81904.1"/>
    <property type="molecule type" value="Genomic_DNA"/>
</dbReference>
<dbReference type="Gene3D" id="2.30.40.10">
    <property type="entry name" value="Urease, subunit C, domain 1"/>
    <property type="match status" value="1"/>
</dbReference>
<accession>A0A5C8PUY2</accession>
<reference evidence="2 3" key="1">
    <citation type="submission" date="2019-06" db="EMBL/GenBank/DDBJ databases">
        <title>New taxonomy in bacterial strain CC-CFT640, isolated from vineyard.</title>
        <authorList>
            <person name="Lin S.-Y."/>
            <person name="Tsai C.-F."/>
            <person name="Young C.-C."/>
        </authorList>
    </citation>
    <scope>NUCLEOTIDE SEQUENCE [LARGE SCALE GENOMIC DNA]</scope>
    <source>
        <strain evidence="2 3">CC-CFT640</strain>
    </source>
</reference>
<keyword evidence="2" id="KW-0378">Hydrolase</keyword>
<dbReference type="AlphaFoldDB" id="A0A5C8PUY2"/>
<dbReference type="InterPro" id="IPR057744">
    <property type="entry name" value="OTAase-like"/>
</dbReference>
<evidence type="ECO:0000313" key="3">
    <source>
        <dbReference type="Proteomes" id="UP000321638"/>
    </source>
</evidence>
<dbReference type="RefSeq" id="WP_147845260.1">
    <property type="nucleotide sequence ID" value="NZ_VDUZ01000002.1"/>
</dbReference>
<organism evidence="2 3">
    <name type="scientific">Vineibacter terrae</name>
    <dbReference type="NCBI Taxonomy" id="2586908"/>
    <lineage>
        <taxon>Bacteria</taxon>
        <taxon>Pseudomonadati</taxon>
        <taxon>Pseudomonadota</taxon>
        <taxon>Alphaproteobacteria</taxon>
        <taxon>Hyphomicrobiales</taxon>
        <taxon>Vineibacter</taxon>
    </lineage>
</organism>
<sequence length="410" mass="44692">MPQVLFRNVSLLDPRWEEARGGHEVLVEDDTIREVSDRPIRAPVARVVDGGKRTLMPGLIDCHVHTMHSEVYVNRLETMPLTLMAAHGAERLKRMLDRGFTTVRDAGGADWGIKSAIEAGLVPGPRLFISGRSIGPTGGHNDRNRRTQTEPVCGCCNAMVFLRSIADGADEVRKAAREQLRQGADQVKLMVSGGVASPYDPLESRQFTVEEMSAGVEEAKAFGRYALAHAYTPEAITRAMTAGVRTIEHGNLVDAPAAALMASKGAYMVPNLVAYVVMKERAASYGMTADMLEKNDHVLQSGYAELELCREAGVKMGYGSDLLGALENEQSREFLIRREVMPAIDVLRSATLVGAEIVRREGRLGIVEPGAYADLLLVDGDPLRDFGCLQDSGAHIHAIMKGGRFHKYAL</sequence>
<dbReference type="Gene3D" id="3.20.20.140">
    <property type="entry name" value="Metal-dependent hydrolases"/>
    <property type="match status" value="1"/>
</dbReference>
<dbReference type="PANTHER" id="PTHR43135:SF3">
    <property type="entry name" value="ALPHA-D-RIBOSE 1-METHYLPHOSPHONATE 5-TRIPHOSPHATE DIPHOSPHATASE"/>
    <property type="match status" value="1"/>
</dbReference>
<dbReference type="Proteomes" id="UP000321638">
    <property type="component" value="Unassembled WGS sequence"/>
</dbReference>
<dbReference type="SUPFAM" id="SSF51338">
    <property type="entry name" value="Composite domain of metallo-dependent hydrolases"/>
    <property type="match status" value="2"/>
</dbReference>
<dbReference type="CDD" id="cd01299">
    <property type="entry name" value="Met_dep_hydrolase_A"/>
    <property type="match status" value="1"/>
</dbReference>
<dbReference type="GO" id="GO:0016810">
    <property type="term" value="F:hydrolase activity, acting on carbon-nitrogen (but not peptide) bonds"/>
    <property type="evidence" value="ECO:0007669"/>
    <property type="project" value="InterPro"/>
</dbReference>
<dbReference type="InterPro" id="IPR006680">
    <property type="entry name" value="Amidohydro-rel"/>
</dbReference>
<dbReference type="SUPFAM" id="SSF51556">
    <property type="entry name" value="Metallo-dependent hydrolases"/>
    <property type="match status" value="1"/>
</dbReference>
<protein>
    <submittedName>
        <fullName evidence="2">Amidohydrolase family protein</fullName>
    </submittedName>
</protein>
<evidence type="ECO:0000259" key="1">
    <source>
        <dbReference type="Pfam" id="PF01979"/>
    </source>
</evidence>
<keyword evidence="3" id="KW-1185">Reference proteome</keyword>
<evidence type="ECO:0000313" key="2">
    <source>
        <dbReference type="EMBL" id="TXL81904.1"/>
    </source>
</evidence>
<dbReference type="OrthoDB" id="9782972at2"/>